<dbReference type="AlphaFoldDB" id="A0AAQ3PYP8"/>
<evidence type="ECO:0000256" key="1">
    <source>
        <dbReference type="ARBA" id="ARBA00005949"/>
    </source>
</evidence>
<organism evidence="6 7">
    <name type="scientific">Paspalum notatum var. saurae</name>
    <dbReference type="NCBI Taxonomy" id="547442"/>
    <lineage>
        <taxon>Eukaryota</taxon>
        <taxon>Viridiplantae</taxon>
        <taxon>Streptophyta</taxon>
        <taxon>Embryophyta</taxon>
        <taxon>Tracheophyta</taxon>
        <taxon>Spermatophyta</taxon>
        <taxon>Magnoliopsida</taxon>
        <taxon>Liliopsida</taxon>
        <taxon>Poales</taxon>
        <taxon>Poaceae</taxon>
        <taxon>PACMAD clade</taxon>
        <taxon>Panicoideae</taxon>
        <taxon>Andropogonodae</taxon>
        <taxon>Paspaleae</taxon>
        <taxon>Paspalinae</taxon>
        <taxon>Paspalum</taxon>
    </lineage>
</organism>
<dbReference type="SUPFAM" id="SSF48403">
    <property type="entry name" value="Ankyrin repeat"/>
    <property type="match status" value="1"/>
</dbReference>
<sequence>TVAHPNPNFPIHLSQHGNTPTPRLAALGRHWPRRRAEHYVPLYLLSPLPSLWYALCPSLPCPVRESARKKAMENDKAKDRSASNGFDPWNPPCEPRPAKPADLDIDSYFKLVTEWSKRRNTIIATSRATHVFIPDRTPQRANTAFYDVCDLVFPILEKDNVPRLLRYLKEDGRGMCWNLVITSETLNQMVVFNALRCAKVVLEGQAVELSPHRANPNCMNQYGYFPLHEAAERFSVEMIKLLLNHGALTNLRTSGHLVVEGLLPLHVAVENTCMHKYLEDNLFPNVDHPDYPNKVDDNYIYKLIHLLCLPEMKIFLDTTRLLAGKTENLLDEIWNYVKDGKVVQAAVLLMAAQKHIRGRSSCKTNGDDKLDGFTTIINRIHHSMNLELSMCQNEEKPQQLHLKIKVMLSSLLLVNIIFQTGATIEKYIRDHREVPSLPDASHVEVLGQVSSILKSYGFNPTGEDIDIKNLCPYKFRMRNEELFDKYDSLLEVKATTGVPDVLAVAAGKKDVGNKLTKRYKHKYTWLSFFPYWRSVLASRFPVKVYPGQARVDTKRVLNLWDLGRSQSYSTDKVSPIPNGIGVLGRISQPGRSRSYSTDKVSPIPNAIGVLGRISQPGNYQPRRHFGIALSILKVLRKA</sequence>
<dbReference type="PROSITE" id="PS50088">
    <property type="entry name" value="ANK_REPEAT"/>
    <property type="match status" value="1"/>
</dbReference>
<dbReference type="Proteomes" id="UP001341281">
    <property type="component" value="Chromosome 02"/>
</dbReference>
<feature type="region of interest" description="Disordered" evidence="5">
    <location>
        <begin position="70"/>
        <end position="93"/>
    </location>
</feature>
<evidence type="ECO:0000313" key="6">
    <source>
        <dbReference type="EMBL" id="WVZ55312.1"/>
    </source>
</evidence>
<dbReference type="GO" id="GO:0045732">
    <property type="term" value="P:positive regulation of protein catabolic process"/>
    <property type="evidence" value="ECO:0007669"/>
    <property type="project" value="TreeGrafter"/>
</dbReference>
<dbReference type="GO" id="GO:0016567">
    <property type="term" value="P:protein ubiquitination"/>
    <property type="evidence" value="ECO:0007669"/>
    <property type="project" value="TreeGrafter"/>
</dbReference>
<dbReference type="Gene3D" id="1.25.40.20">
    <property type="entry name" value="Ankyrin repeat-containing domain"/>
    <property type="match status" value="1"/>
</dbReference>
<proteinExistence type="inferred from homology"/>
<feature type="compositionally biased region" description="Basic and acidic residues" evidence="5">
    <location>
        <begin position="70"/>
        <end position="81"/>
    </location>
</feature>
<gene>
    <name evidence="6" type="ORF">U9M48_005985</name>
</gene>
<dbReference type="InterPro" id="IPR002110">
    <property type="entry name" value="Ankyrin_rpt"/>
</dbReference>
<evidence type="ECO:0000256" key="4">
    <source>
        <dbReference type="PROSITE-ProRule" id="PRU00023"/>
    </source>
</evidence>
<keyword evidence="3 4" id="KW-0040">ANK repeat</keyword>
<feature type="repeat" description="ANK" evidence="4">
    <location>
        <begin position="222"/>
        <end position="254"/>
    </location>
</feature>
<dbReference type="PANTHER" id="PTHR24136:SF15">
    <property type="entry name" value="ANK_REP_REGION DOMAIN-CONTAINING PROTEIN"/>
    <property type="match status" value="1"/>
</dbReference>
<evidence type="ECO:0000313" key="7">
    <source>
        <dbReference type="Proteomes" id="UP001341281"/>
    </source>
</evidence>
<dbReference type="InterPro" id="IPR051573">
    <property type="entry name" value="Ankyrin-SOCS_box_domain"/>
</dbReference>
<evidence type="ECO:0000256" key="2">
    <source>
        <dbReference type="ARBA" id="ARBA00022737"/>
    </source>
</evidence>
<evidence type="ECO:0000256" key="5">
    <source>
        <dbReference type="SAM" id="MobiDB-lite"/>
    </source>
</evidence>
<dbReference type="Pfam" id="PF12796">
    <property type="entry name" value="Ank_2"/>
    <property type="match status" value="1"/>
</dbReference>
<feature type="non-terminal residue" evidence="6">
    <location>
        <position position="1"/>
    </location>
</feature>
<dbReference type="PROSITE" id="PS50297">
    <property type="entry name" value="ANK_REP_REGION"/>
    <property type="match status" value="1"/>
</dbReference>
<dbReference type="PANTHER" id="PTHR24136">
    <property type="entry name" value="SOWAH (DROSOPHILA) HOMOLOG"/>
    <property type="match status" value="1"/>
</dbReference>
<dbReference type="InterPro" id="IPR036770">
    <property type="entry name" value="Ankyrin_rpt-contain_sf"/>
</dbReference>
<keyword evidence="2" id="KW-0677">Repeat</keyword>
<evidence type="ECO:0000256" key="3">
    <source>
        <dbReference type="ARBA" id="ARBA00023043"/>
    </source>
</evidence>
<comment type="similarity">
    <text evidence="1">Belongs to the ankyrin SOCS box (ASB) family.</text>
</comment>
<protein>
    <submittedName>
        <fullName evidence="6">Uncharacterized protein</fullName>
    </submittedName>
</protein>
<name>A0AAQ3PYP8_PASNO</name>
<dbReference type="EMBL" id="CP144746">
    <property type="protein sequence ID" value="WVZ55312.1"/>
    <property type="molecule type" value="Genomic_DNA"/>
</dbReference>
<accession>A0AAQ3PYP8</accession>
<feature type="region of interest" description="Disordered" evidence="5">
    <location>
        <begin position="1"/>
        <end position="20"/>
    </location>
</feature>
<reference evidence="6 7" key="1">
    <citation type="submission" date="2024-02" db="EMBL/GenBank/DDBJ databases">
        <title>High-quality chromosome-scale genome assembly of Pensacola bahiagrass (Paspalum notatum Flugge var. saurae).</title>
        <authorList>
            <person name="Vega J.M."/>
            <person name="Podio M."/>
            <person name="Orjuela J."/>
            <person name="Siena L.A."/>
            <person name="Pessino S.C."/>
            <person name="Combes M.C."/>
            <person name="Mariac C."/>
            <person name="Albertini E."/>
            <person name="Pupilli F."/>
            <person name="Ortiz J.P.A."/>
            <person name="Leblanc O."/>
        </authorList>
    </citation>
    <scope>NUCLEOTIDE SEQUENCE [LARGE SCALE GENOMIC DNA]</scope>
    <source>
        <strain evidence="6">R1</strain>
        <tissue evidence="6">Leaf</tissue>
    </source>
</reference>
<keyword evidence="7" id="KW-1185">Reference proteome</keyword>